<evidence type="ECO:0000313" key="1">
    <source>
        <dbReference type="EMBL" id="AYV76127.1"/>
    </source>
</evidence>
<protein>
    <submittedName>
        <fullName evidence="1">Uncharacterized protein</fullName>
    </submittedName>
</protein>
<organism evidence="1">
    <name type="scientific">Terrestrivirus sp</name>
    <dbReference type="NCBI Taxonomy" id="2487775"/>
    <lineage>
        <taxon>Viruses</taxon>
        <taxon>Varidnaviria</taxon>
        <taxon>Bamfordvirae</taxon>
        <taxon>Nucleocytoviricota</taxon>
        <taxon>Megaviricetes</taxon>
        <taxon>Imitervirales</taxon>
        <taxon>Mimiviridae</taxon>
        <taxon>Klosneuvirinae</taxon>
    </lineage>
</organism>
<dbReference type="EMBL" id="MK071982">
    <property type="protein sequence ID" value="AYV76127.1"/>
    <property type="molecule type" value="Genomic_DNA"/>
</dbReference>
<sequence length="133" mass="15201">MIYTIINLLITTKMTEREKYLDDLKILPIGSELIGQYCDYTYSIKRQNIGHLCGYVILPDGVVIDQSNENDYNVHGGITYNDGEKIGFDAAHCGDWNDIITMKGSTYKDVNFMKNEIMKLIDQIEEKKPAIDI</sequence>
<accession>A0A3G4ZMQ2</accession>
<proteinExistence type="predicted"/>
<reference evidence="1" key="1">
    <citation type="submission" date="2018-10" db="EMBL/GenBank/DDBJ databases">
        <title>Hidden diversity of soil giant viruses.</title>
        <authorList>
            <person name="Schulz F."/>
            <person name="Alteio L."/>
            <person name="Goudeau D."/>
            <person name="Ryan E.M."/>
            <person name="Malmstrom R.R."/>
            <person name="Blanchard J."/>
            <person name="Woyke T."/>
        </authorList>
    </citation>
    <scope>NUCLEOTIDE SEQUENCE</scope>
    <source>
        <strain evidence="1">TEV1</strain>
    </source>
</reference>
<name>A0A3G4ZMQ2_9VIRU</name>
<gene>
    <name evidence="1" type="ORF">Terrestrivirus4_175</name>
</gene>